<dbReference type="PROSITE" id="PS51007">
    <property type="entry name" value="CYTC"/>
    <property type="match status" value="1"/>
</dbReference>
<accession>A0ABX5IXN4</accession>
<evidence type="ECO:0000256" key="2">
    <source>
        <dbReference type="ARBA" id="ARBA00022723"/>
    </source>
</evidence>
<dbReference type="InterPro" id="IPR036909">
    <property type="entry name" value="Cyt_c-like_dom_sf"/>
</dbReference>
<dbReference type="Pfam" id="PF13442">
    <property type="entry name" value="Cytochrome_CBB3"/>
    <property type="match status" value="1"/>
</dbReference>
<name>A0ABX5IXN4_9GAMM</name>
<dbReference type="Gene3D" id="1.10.760.10">
    <property type="entry name" value="Cytochrome c-like domain"/>
    <property type="match status" value="1"/>
</dbReference>
<dbReference type="SUPFAM" id="SSF46626">
    <property type="entry name" value="Cytochrome c"/>
    <property type="match status" value="1"/>
</dbReference>
<feature type="domain" description="Cytochrome c" evidence="6">
    <location>
        <begin position="43"/>
        <end position="120"/>
    </location>
</feature>
<sequence>MGAWAADTSAAPAPSASATHKTSASATQTTSASATGSNGAAVDPEALGNLLLQDCGSCHGMTLKGGLGPALTQERLAVYDVDTLTTIILEGLPGTAMPPWRDLLSAEEARWIAETLKHTDAQELP</sequence>
<gene>
    <name evidence="7" type="ORF">C6W88_08340</name>
</gene>
<reference evidence="7 8" key="1">
    <citation type="submission" date="2018-03" db="EMBL/GenBank/DDBJ databases">
        <authorList>
            <person name="Zhou J."/>
            <person name="Li X."/>
            <person name="Xue M."/>
            <person name="Yin J."/>
        </authorList>
    </citation>
    <scope>NUCLEOTIDE SEQUENCE [LARGE SCALE GENOMIC DNA]</scope>
    <source>
        <strain evidence="7 8">SYSU ZJ2214</strain>
    </source>
</reference>
<organism evidence="7 8">
    <name type="scientific">Halomonas litopenaei</name>
    <dbReference type="NCBI Taxonomy" id="2109328"/>
    <lineage>
        <taxon>Bacteria</taxon>
        <taxon>Pseudomonadati</taxon>
        <taxon>Pseudomonadota</taxon>
        <taxon>Gammaproteobacteria</taxon>
        <taxon>Oceanospirillales</taxon>
        <taxon>Halomonadaceae</taxon>
        <taxon>Halomonas</taxon>
    </lineage>
</organism>
<feature type="region of interest" description="Disordered" evidence="5">
    <location>
        <begin position="1"/>
        <end position="40"/>
    </location>
</feature>
<comment type="caution">
    <text evidence="7">The sequence shown here is derived from an EMBL/GenBank/DDBJ whole genome shotgun (WGS) entry which is preliminary data.</text>
</comment>
<evidence type="ECO:0000256" key="5">
    <source>
        <dbReference type="SAM" id="MobiDB-lite"/>
    </source>
</evidence>
<protein>
    <submittedName>
        <fullName evidence="7">Cytochrome C556</fullName>
    </submittedName>
</protein>
<evidence type="ECO:0000313" key="8">
    <source>
        <dbReference type="Proteomes" id="UP000241895"/>
    </source>
</evidence>
<dbReference type="Proteomes" id="UP000241895">
    <property type="component" value="Unassembled WGS sequence"/>
</dbReference>
<evidence type="ECO:0000256" key="1">
    <source>
        <dbReference type="ARBA" id="ARBA00022617"/>
    </source>
</evidence>
<evidence type="ECO:0000313" key="7">
    <source>
        <dbReference type="EMBL" id="PTL95328.1"/>
    </source>
</evidence>
<evidence type="ECO:0000256" key="4">
    <source>
        <dbReference type="PROSITE-ProRule" id="PRU00433"/>
    </source>
</evidence>
<dbReference type="InterPro" id="IPR009056">
    <property type="entry name" value="Cyt_c-like_dom"/>
</dbReference>
<keyword evidence="2 4" id="KW-0479">Metal-binding</keyword>
<keyword evidence="8" id="KW-1185">Reference proteome</keyword>
<proteinExistence type="predicted"/>
<keyword evidence="1 4" id="KW-0349">Heme</keyword>
<dbReference type="EMBL" id="PXNS01000004">
    <property type="protein sequence ID" value="PTL95328.1"/>
    <property type="molecule type" value="Genomic_DNA"/>
</dbReference>
<evidence type="ECO:0000259" key="6">
    <source>
        <dbReference type="PROSITE" id="PS51007"/>
    </source>
</evidence>
<keyword evidence="3 4" id="KW-0408">Iron</keyword>
<evidence type="ECO:0000256" key="3">
    <source>
        <dbReference type="ARBA" id="ARBA00023004"/>
    </source>
</evidence>